<evidence type="ECO:0000259" key="2">
    <source>
        <dbReference type="Pfam" id="PF01693"/>
    </source>
</evidence>
<dbReference type="InterPro" id="IPR037056">
    <property type="entry name" value="RNase_H1_N_sf"/>
</dbReference>
<evidence type="ECO:0000313" key="3">
    <source>
        <dbReference type="EMBL" id="RPD54753.1"/>
    </source>
</evidence>
<dbReference type="InterPro" id="IPR011320">
    <property type="entry name" value="RNase_H1_N"/>
</dbReference>
<feature type="compositionally biased region" description="Polar residues" evidence="1">
    <location>
        <begin position="251"/>
        <end position="263"/>
    </location>
</feature>
<proteinExistence type="predicted"/>
<dbReference type="Pfam" id="PF01693">
    <property type="entry name" value="Cauli_VI"/>
    <property type="match status" value="1"/>
</dbReference>
<organism evidence="3 4">
    <name type="scientific">Lentinus tigrinus ALCF2SS1-6</name>
    <dbReference type="NCBI Taxonomy" id="1328759"/>
    <lineage>
        <taxon>Eukaryota</taxon>
        <taxon>Fungi</taxon>
        <taxon>Dikarya</taxon>
        <taxon>Basidiomycota</taxon>
        <taxon>Agaricomycotina</taxon>
        <taxon>Agaricomycetes</taxon>
        <taxon>Polyporales</taxon>
        <taxon>Polyporaceae</taxon>
        <taxon>Lentinus</taxon>
    </lineage>
</organism>
<evidence type="ECO:0000313" key="4">
    <source>
        <dbReference type="Proteomes" id="UP000313359"/>
    </source>
</evidence>
<gene>
    <name evidence="3" type="ORF">L227DRAFT_580279</name>
</gene>
<dbReference type="Gene3D" id="3.40.970.10">
    <property type="entry name" value="Ribonuclease H1, N-terminal domain"/>
    <property type="match status" value="1"/>
</dbReference>
<dbReference type="Proteomes" id="UP000313359">
    <property type="component" value="Unassembled WGS sequence"/>
</dbReference>
<feature type="compositionally biased region" description="Basic and acidic residues" evidence="1">
    <location>
        <begin position="123"/>
        <end position="152"/>
    </location>
</feature>
<feature type="compositionally biased region" description="Low complexity" evidence="1">
    <location>
        <begin position="513"/>
        <end position="522"/>
    </location>
</feature>
<dbReference type="STRING" id="1328759.A0A5C2RT02"/>
<dbReference type="OrthoDB" id="3254429at2759"/>
<feature type="domain" description="Ribonuclease H1 N-terminal" evidence="2">
    <location>
        <begin position="6"/>
        <end position="48"/>
    </location>
</feature>
<protein>
    <recommendedName>
        <fullName evidence="2">Ribonuclease H1 N-terminal domain-containing protein</fullName>
    </recommendedName>
</protein>
<feature type="compositionally biased region" description="Basic and acidic residues" evidence="1">
    <location>
        <begin position="423"/>
        <end position="436"/>
    </location>
</feature>
<feature type="compositionally biased region" description="Low complexity" evidence="1">
    <location>
        <begin position="178"/>
        <end position="210"/>
    </location>
</feature>
<feature type="compositionally biased region" description="Polar residues" evidence="1">
    <location>
        <begin position="339"/>
        <end position="355"/>
    </location>
</feature>
<evidence type="ECO:0000256" key="1">
    <source>
        <dbReference type="SAM" id="MobiDB-lite"/>
    </source>
</evidence>
<reference evidence="3" key="1">
    <citation type="journal article" date="2018" name="Genome Biol. Evol.">
        <title>Genomics and development of Lentinus tigrinus, a white-rot wood-decaying mushroom with dimorphic fruiting bodies.</title>
        <authorList>
            <person name="Wu B."/>
            <person name="Xu Z."/>
            <person name="Knudson A."/>
            <person name="Carlson A."/>
            <person name="Chen N."/>
            <person name="Kovaka S."/>
            <person name="LaButti K."/>
            <person name="Lipzen A."/>
            <person name="Pennachio C."/>
            <person name="Riley R."/>
            <person name="Schakwitz W."/>
            <person name="Umezawa K."/>
            <person name="Ohm R.A."/>
            <person name="Grigoriev I.V."/>
            <person name="Nagy L.G."/>
            <person name="Gibbons J."/>
            <person name="Hibbett D."/>
        </authorList>
    </citation>
    <scope>NUCLEOTIDE SEQUENCE [LARGE SCALE GENOMIC DNA]</scope>
    <source>
        <strain evidence="3">ALCF2SS1-6</strain>
    </source>
</reference>
<sequence>MPRKQAYVVTVGSEIGVFTRWLDVRARTDGISGSRQEGFTDWEEAQEYFDEALARGETRVVHPAPKRERRNQKQNIAEMPKVKEPRQRPMQQQQSTRSEQKPWARRGTSVGSGDRWSHYNGRAKRDAEIAASVEEVKREQWSASAREHRTEPLQHAAPGHGEVPSAARAITAPPRLTSASSHPASASASAANAVSRQRSNAPASRASVPPAREPEPTKTPSASFSTSSSPPTAVTQTKNVFSSDGGGSPRYAQSLSYASSPGDSSVGLRTPSLASSDWRSHLSEPSSLGTQYFPEDWLARQKQARRQERSSLQAAARSPEMASSPLARSPPTVLEDRPQSPSESEYATAPNTPEVQSVDLPEKLSPSLRRRPSAEVMPPPPVPPARTQRTTPSMAESHSTTSSSKRRARNLIGRSLSDAQVQTEREPQFRRRKQDDVAVQATPSKKHYTDGQVQTSRASSTRTSPLRATSSESNVFGHSPASTCGPVCMCVQPKYVCRCCGGKQRIQSTGSHSPAFSSTSVTPVPPPQSPSSSSSERQTLRSPTGGHTPLMGPSETQVFMRPITNSIQATMDAMKFSEPARGASAVVHDMRFDPRSPIQRGTVIPAGTSGSVTRPSPAMLPLNSLLFG</sequence>
<dbReference type="EMBL" id="ML122302">
    <property type="protein sequence ID" value="RPD54753.1"/>
    <property type="molecule type" value="Genomic_DNA"/>
</dbReference>
<feature type="region of interest" description="Disordered" evidence="1">
    <location>
        <begin position="55"/>
        <end position="478"/>
    </location>
</feature>
<name>A0A5C2RT02_9APHY</name>
<feature type="compositionally biased region" description="Low complexity" evidence="1">
    <location>
        <begin position="218"/>
        <end position="237"/>
    </location>
</feature>
<dbReference type="InterPro" id="IPR009027">
    <property type="entry name" value="Ribosomal_bL9/RNase_H1_N"/>
</dbReference>
<keyword evidence="4" id="KW-1185">Reference proteome</keyword>
<feature type="region of interest" description="Disordered" evidence="1">
    <location>
        <begin position="508"/>
        <end position="554"/>
    </location>
</feature>
<feature type="compositionally biased region" description="Low complexity" evidence="1">
    <location>
        <begin position="385"/>
        <end position="403"/>
    </location>
</feature>
<accession>A0A5C2RT02</accession>
<dbReference type="SUPFAM" id="SSF55658">
    <property type="entry name" value="L9 N-domain-like"/>
    <property type="match status" value="1"/>
</dbReference>
<feature type="compositionally biased region" description="Polar residues" evidence="1">
    <location>
        <begin position="451"/>
        <end position="478"/>
    </location>
</feature>
<feature type="compositionally biased region" description="Polar residues" evidence="1">
    <location>
        <begin position="272"/>
        <end position="290"/>
    </location>
</feature>
<dbReference type="AlphaFoldDB" id="A0A5C2RT02"/>